<dbReference type="InterPro" id="IPR013783">
    <property type="entry name" value="Ig-like_fold"/>
</dbReference>
<keyword evidence="1" id="KW-0732">Signal</keyword>
<dbReference type="AlphaFoldDB" id="A0A3M2LC51"/>
<dbReference type="GO" id="GO:0005975">
    <property type="term" value="P:carbohydrate metabolic process"/>
    <property type="evidence" value="ECO:0007669"/>
    <property type="project" value="UniProtKB-ARBA"/>
</dbReference>
<dbReference type="EMBL" id="RFFH01000005">
    <property type="protein sequence ID" value="RMI32258.1"/>
    <property type="molecule type" value="Genomic_DNA"/>
</dbReference>
<dbReference type="RefSeq" id="WP_122188601.1">
    <property type="nucleotide sequence ID" value="NZ_RFFH01000005.1"/>
</dbReference>
<protein>
    <recommendedName>
        <fullName evidence="4">Ig-like domain repeat protein</fullName>
    </recommendedName>
</protein>
<evidence type="ECO:0000313" key="3">
    <source>
        <dbReference type="Proteomes" id="UP000279275"/>
    </source>
</evidence>
<evidence type="ECO:0000313" key="2">
    <source>
        <dbReference type="EMBL" id="RMI32258.1"/>
    </source>
</evidence>
<reference evidence="2 3" key="1">
    <citation type="submission" date="2018-10" db="EMBL/GenBank/DDBJ databases">
        <title>Isolation from cow dung.</title>
        <authorList>
            <person name="Ling L."/>
        </authorList>
    </citation>
    <scope>NUCLEOTIDE SEQUENCE [LARGE SCALE GENOMIC DNA]</scope>
    <source>
        <strain evidence="2 3">NEAU-LL90</strain>
    </source>
</reference>
<feature type="signal peptide" evidence="1">
    <location>
        <begin position="1"/>
        <end position="30"/>
    </location>
</feature>
<evidence type="ECO:0008006" key="4">
    <source>
        <dbReference type="Google" id="ProtNLM"/>
    </source>
</evidence>
<dbReference type="OrthoDB" id="4557806at2"/>
<organism evidence="2 3">
    <name type="scientific">Nocardia stercoris</name>
    <dbReference type="NCBI Taxonomy" id="2483361"/>
    <lineage>
        <taxon>Bacteria</taxon>
        <taxon>Bacillati</taxon>
        <taxon>Actinomycetota</taxon>
        <taxon>Actinomycetes</taxon>
        <taxon>Mycobacteriales</taxon>
        <taxon>Nocardiaceae</taxon>
        <taxon>Nocardia</taxon>
    </lineage>
</organism>
<dbReference type="Gene3D" id="2.60.40.10">
    <property type="entry name" value="Immunoglobulins"/>
    <property type="match status" value="1"/>
</dbReference>
<gene>
    <name evidence="2" type="ORF">EBN03_14820</name>
</gene>
<name>A0A3M2LC51_9NOCA</name>
<accession>A0A3M2LC51</accession>
<evidence type="ECO:0000256" key="1">
    <source>
        <dbReference type="SAM" id="SignalP"/>
    </source>
</evidence>
<sequence>MNIRLRGARIAVAATALGAAALAIASTAPAASADITSVSVSSGLGIGGAGVYGTGCQYTVTATVNSDDSVYFYDNLTGFLGMATSPAYGTAQVSWTPVGPGVHTLSAVQFSYWGVASRNIQVQVAPGLNFGSVCLAL</sequence>
<proteinExistence type="predicted"/>
<dbReference type="Proteomes" id="UP000279275">
    <property type="component" value="Unassembled WGS sequence"/>
</dbReference>
<keyword evidence="3" id="KW-1185">Reference proteome</keyword>
<comment type="caution">
    <text evidence="2">The sequence shown here is derived from an EMBL/GenBank/DDBJ whole genome shotgun (WGS) entry which is preliminary data.</text>
</comment>
<feature type="chain" id="PRO_5018260404" description="Ig-like domain repeat protein" evidence="1">
    <location>
        <begin position="31"/>
        <end position="137"/>
    </location>
</feature>